<gene>
    <name evidence="5" type="ORF">DF223_02460</name>
</gene>
<dbReference type="EMBL" id="QEFB01000001">
    <property type="protein sequence ID" value="PWC08230.1"/>
    <property type="molecule type" value="Genomic_DNA"/>
</dbReference>
<dbReference type="NCBIfam" id="TIGR00621">
    <property type="entry name" value="ssb"/>
    <property type="match status" value="1"/>
</dbReference>
<feature type="region of interest" description="Disordered" evidence="4">
    <location>
        <begin position="114"/>
        <end position="205"/>
    </location>
</feature>
<dbReference type="GO" id="GO:0003697">
    <property type="term" value="F:single-stranded DNA binding"/>
    <property type="evidence" value="ECO:0007669"/>
    <property type="project" value="InterPro"/>
</dbReference>
<dbReference type="Proteomes" id="UP000244962">
    <property type="component" value="Unassembled WGS sequence"/>
</dbReference>
<dbReference type="OrthoDB" id="4427276at2"/>
<dbReference type="AlphaFoldDB" id="A0A2U1THB4"/>
<dbReference type="SUPFAM" id="SSF50249">
    <property type="entry name" value="Nucleic acid-binding proteins"/>
    <property type="match status" value="1"/>
</dbReference>
<dbReference type="Gene3D" id="2.40.50.140">
    <property type="entry name" value="Nucleic acid-binding proteins"/>
    <property type="match status" value="1"/>
</dbReference>
<evidence type="ECO:0000256" key="3">
    <source>
        <dbReference type="RuleBase" id="RU000524"/>
    </source>
</evidence>
<keyword evidence="6" id="KW-1185">Reference proteome</keyword>
<evidence type="ECO:0000313" key="6">
    <source>
        <dbReference type="Proteomes" id="UP000244962"/>
    </source>
</evidence>
<keyword evidence="1 2" id="KW-0238">DNA-binding</keyword>
<protein>
    <recommendedName>
        <fullName evidence="3">Single-stranded DNA-binding protein</fullName>
    </recommendedName>
</protein>
<organism evidence="5 6">
    <name type="scientific">Mycetocola zhujimingii</name>
    <dbReference type="NCBI Taxonomy" id="2079792"/>
    <lineage>
        <taxon>Bacteria</taxon>
        <taxon>Bacillati</taxon>
        <taxon>Actinomycetota</taxon>
        <taxon>Actinomycetes</taxon>
        <taxon>Micrococcales</taxon>
        <taxon>Microbacteriaceae</taxon>
        <taxon>Mycetocola</taxon>
    </lineage>
</organism>
<reference evidence="6" key="1">
    <citation type="submission" date="2018-04" db="EMBL/GenBank/DDBJ databases">
        <authorList>
            <person name="Liu S."/>
            <person name="Wang Z."/>
            <person name="Li J."/>
        </authorList>
    </citation>
    <scope>NUCLEOTIDE SEQUENCE [LARGE SCALE GENOMIC DNA]</scope>
    <source>
        <strain evidence="6">622</strain>
    </source>
</reference>
<dbReference type="InterPro" id="IPR011344">
    <property type="entry name" value="ssDNA-bd"/>
</dbReference>
<accession>A0A2U1THB4</accession>
<evidence type="ECO:0000313" key="5">
    <source>
        <dbReference type="EMBL" id="PWC08230.1"/>
    </source>
</evidence>
<dbReference type="RefSeq" id="WP_108391280.1">
    <property type="nucleotide sequence ID" value="NZ_CP026949.1"/>
</dbReference>
<evidence type="ECO:0000256" key="2">
    <source>
        <dbReference type="PROSITE-ProRule" id="PRU00252"/>
    </source>
</evidence>
<dbReference type="PANTHER" id="PTHR10302">
    <property type="entry name" value="SINGLE-STRANDED DNA-BINDING PROTEIN"/>
    <property type="match status" value="1"/>
</dbReference>
<dbReference type="KEGG" id="myl:C3E77_08700"/>
<dbReference type="Pfam" id="PF00436">
    <property type="entry name" value="SSB"/>
    <property type="match status" value="1"/>
</dbReference>
<dbReference type="PANTHER" id="PTHR10302:SF0">
    <property type="entry name" value="SINGLE-STRANDED DNA-BINDING PROTEIN, MITOCHONDRIAL"/>
    <property type="match status" value="1"/>
</dbReference>
<dbReference type="PROSITE" id="PS50935">
    <property type="entry name" value="SSB"/>
    <property type="match status" value="1"/>
</dbReference>
<sequence length="205" mass="22341">MTDSISLTGLVATVPEHKTIRDGVELTSFRLASNQRYFDRTAGAWVAGETNWYTVSSFRQLAGNVHESVHKGDRVLVMGRLRIRRWESGDKNGTTVEVDADSVGHDLTWGTARYARTPARDSGTPAADAVGDEQRGYPTARQPGDDDPEHSASAAQEPDFAGTRTGSSREQADWITPVLGRTAESVTEFGRTAESRPLSESDTPF</sequence>
<dbReference type="GO" id="GO:0009295">
    <property type="term" value="C:nucleoid"/>
    <property type="evidence" value="ECO:0007669"/>
    <property type="project" value="TreeGrafter"/>
</dbReference>
<name>A0A2U1THB4_9MICO</name>
<evidence type="ECO:0000256" key="1">
    <source>
        <dbReference type="ARBA" id="ARBA00023125"/>
    </source>
</evidence>
<comment type="caution">
    <text evidence="5">The sequence shown here is derived from an EMBL/GenBank/DDBJ whole genome shotgun (WGS) entry which is preliminary data.</text>
</comment>
<evidence type="ECO:0000256" key="4">
    <source>
        <dbReference type="SAM" id="MobiDB-lite"/>
    </source>
</evidence>
<dbReference type="GO" id="GO:0006260">
    <property type="term" value="P:DNA replication"/>
    <property type="evidence" value="ECO:0007669"/>
    <property type="project" value="InterPro"/>
</dbReference>
<dbReference type="InterPro" id="IPR012340">
    <property type="entry name" value="NA-bd_OB-fold"/>
</dbReference>
<proteinExistence type="predicted"/>
<dbReference type="InterPro" id="IPR000424">
    <property type="entry name" value="Primosome_PriB/ssb"/>
</dbReference>
<dbReference type="CDD" id="cd04496">
    <property type="entry name" value="SSB_OBF"/>
    <property type="match status" value="1"/>
</dbReference>